<evidence type="ECO:0000313" key="3">
    <source>
        <dbReference type="Proteomes" id="UP000294911"/>
    </source>
</evidence>
<keyword evidence="3" id="KW-1185">Reference proteome</keyword>
<dbReference type="Proteomes" id="UP000294911">
    <property type="component" value="Unassembled WGS sequence"/>
</dbReference>
<feature type="compositionally biased region" description="Low complexity" evidence="1">
    <location>
        <begin position="209"/>
        <end position="230"/>
    </location>
</feature>
<dbReference type="Gene3D" id="1.10.287.700">
    <property type="entry name" value="Helix hairpin bin"/>
    <property type="match status" value="1"/>
</dbReference>
<feature type="compositionally biased region" description="Basic and acidic residues" evidence="1">
    <location>
        <begin position="54"/>
        <end position="68"/>
    </location>
</feature>
<evidence type="ECO:0000313" key="2">
    <source>
        <dbReference type="EMBL" id="TCP52958.1"/>
    </source>
</evidence>
<reference evidence="2 3" key="1">
    <citation type="submission" date="2019-03" db="EMBL/GenBank/DDBJ databases">
        <title>Genomic Encyclopedia of Type Strains, Phase IV (KMG-IV): sequencing the most valuable type-strain genomes for metagenomic binning, comparative biology and taxonomic classification.</title>
        <authorList>
            <person name="Goeker M."/>
        </authorList>
    </citation>
    <scope>NUCLEOTIDE SEQUENCE [LARGE SCALE GENOMIC DNA]</scope>
    <source>
        <strain evidence="2 3">DSM 45765</strain>
    </source>
</reference>
<dbReference type="EMBL" id="SLXQ01000005">
    <property type="protein sequence ID" value="TCP52958.1"/>
    <property type="molecule type" value="Genomic_DNA"/>
</dbReference>
<sequence>MDLPGGADVRKAREQATAAVQGAMEQLRTPLLAALGAGNLASQAVADVVAKAKERANEGTEAARKTLDDLPSDAEGLRERLDPNELRRLIEDYTDAAVKLYNRLAEQGEEAWTKLSAQPQVKQALDQLEEAIHTAQGRVENAADDARDLAEDVLGKVTKRTRSAGEKTARRVQQVASETAEKVEDFGDDMAEEARSVSRKAANKTAPRGTGSTTKKASGGKSTGQSATQSKTNNGRKASGTGTKTDSTD</sequence>
<accession>A0A4R2QVQ0</accession>
<comment type="caution">
    <text evidence="2">The sequence shown here is derived from an EMBL/GenBank/DDBJ whole genome shotgun (WGS) entry which is preliminary data.</text>
</comment>
<dbReference type="OrthoDB" id="5189864at2"/>
<gene>
    <name evidence="2" type="ORF">EV191_10519</name>
</gene>
<proteinExistence type="predicted"/>
<protein>
    <submittedName>
        <fullName evidence="2">Heparin binding hemagglutinin HbhA</fullName>
    </submittedName>
</protein>
<feature type="region of interest" description="Disordered" evidence="1">
    <location>
        <begin position="156"/>
        <end position="249"/>
    </location>
</feature>
<organism evidence="2 3">
    <name type="scientific">Tamaricihabitans halophyticus</name>
    <dbReference type="NCBI Taxonomy" id="1262583"/>
    <lineage>
        <taxon>Bacteria</taxon>
        <taxon>Bacillati</taxon>
        <taxon>Actinomycetota</taxon>
        <taxon>Actinomycetes</taxon>
        <taxon>Pseudonocardiales</taxon>
        <taxon>Pseudonocardiaceae</taxon>
        <taxon>Tamaricihabitans</taxon>
    </lineage>
</organism>
<evidence type="ECO:0000256" key="1">
    <source>
        <dbReference type="SAM" id="MobiDB-lite"/>
    </source>
</evidence>
<dbReference type="AlphaFoldDB" id="A0A4R2QVQ0"/>
<feature type="region of interest" description="Disordered" evidence="1">
    <location>
        <begin position="54"/>
        <end position="78"/>
    </location>
</feature>
<dbReference type="RefSeq" id="WP_132877420.1">
    <property type="nucleotide sequence ID" value="NZ_SLXQ01000005.1"/>
</dbReference>
<name>A0A4R2QVQ0_9PSEU</name>
<feature type="compositionally biased region" description="Polar residues" evidence="1">
    <location>
        <begin position="231"/>
        <end position="249"/>
    </location>
</feature>